<reference evidence="4" key="1">
    <citation type="submission" date="2010-02" db="EMBL/GenBank/DDBJ databases">
        <title>Complete sequence of chromosome of Natrialba magadii ATCC 43099.</title>
        <authorList>
            <consortium name="US DOE Joint Genome Institute"/>
            <person name="Lucas S."/>
            <person name="Copeland A."/>
            <person name="Lapidus A."/>
            <person name="Cheng J.-F."/>
            <person name="Bruce D."/>
            <person name="Goodwin L."/>
            <person name="Pitluck S."/>
            <person name="Davenport K."/>
            <person name="Saunders E."/>
            <person name="Detter J.C."/>
            <person name="Han C."/>
            <person name="Tapia R."/>
            <person name="Land M."/>
            <person name="Hauser L."/>
            <person name="Kyrpides N."/>
            <person name="Mikhailova N."/>
            <person name="De Castro R.E."/>
            <person name="Maupin-Furlow J.A."/>
            <person name="Woyke T."/>
        </authorList>
    </citation>
    <scope>NUCLEOTIDE SEQUENCE [LARGE SCALE GENOMIC DNA]</scope>
    <source>
        <strain evidence="4">ATCC 43099 / DSM 3394 / CCM 3739 / CIP 104546 / IAM 13178 / JCM 8861 / NBRC 102185 / NCIMB 2190 / MS3</strain>
    </source>
</reference>
<name>D3SWN4_NATMM</name>
<proteinExistence type="predicted"/>
<evidence type="ECO:0000313" key="2">
    <source>
        <dbReference type="EMBL" id="ADD03826.1"/>
    </source>
</evidence>
<dbReference type="GeneID" id="8823054"/>
<dbReference type="PaxDb" id="547559-Nmag_0234"/>
<accession>D3SWN4</accession>
<evidence type="ECO:0000313" key="5">
    <source>
        <dbReference type="Proteomes" id="UP000011543"/>
    </source>
</evidence>
<feature type="compositionally biased region" description="Basic and acidic residues" evidence="1">
    <location>
        <begin position="221"/>
        <end position="238"/>
    </location>
</feature>
<dbReference type="OrthoDB" id="346044at2157"/>
<reference evidence="3 5" key="3">
    <citation type="journal article" date="2014" name="PLoS Genet.">
        <title>Phylogenetically driven sequencing of extremely halophilic archaea reveals strategies for static and dynamic osmo-response.</title>
        <authorList>
            <person name="Becker E.A."/>
            <person name="Seitzer P.M."/>
            <person name="Tritt A."/>
            <person name="Larsen D."/>
            <person name="Krusor M."/>
            <person name="Yao A.I."/>
            <person name="Wu D."/>
            <person name="Madern D."/>
            <person name="Eisen J.A."/>
            <person name="Darling A.E."/>
            <person name="Facciotti M.T."/>
        </authorList>
    </citation>
    <scope>NUCLEOTIDE SEQUENCE [LARGE SCALE GENOMIC DNA]</scope>
    <source>
        <strain evidence="5">ATCC 43099 / DSM 3394 / CCM 3739 / CIP 104546 / IAM 13178 / JCM 8861 / NBRC 102185 / NCIMB 2190 / MS3</strain>
        <strain evidence="3">MS-3</strain>
    </source>
</reference>
<dbReference type="EMBL" id="AOHS01000009">
    <property type="protein sequence ID" value="ELY33489.1"/>
    <property type="molecule type" value="Genomic_DNA"/>
</dbReference>
<evidence type="ECO:0000313" key="4">
    <source>
        <dbReference type="Proteomes" id="UP000001879"/>
    </source>
</evidence>
<evidence type="ECO:0000256" key="1">
    <source>
        <dbReference type="SAM" id="MobiDB-lite"/>
    </source>
</evidence>
<reference evidence="2" key="4">
    <citation type="submission" date="2016-09" db="EMBL/GenBank/DDBJ databases">
        <authorList>
            <person name="Pfeiffer F."/>
        </authorList>
    </citation>
    <scope>NUCLEOTIDE SEQUENCE</scope>
    <source>
        <strain evidence="2">ATCC 43099</strain>
    </source>
</reference>
<gene>
    <name evidence="2" type="ordered locus">Nmag_0234</name>
    <name evidence="3" type="ORF">C500_01615</name>
</gene>
<dbReference type="Proteomes" id="UP000001879">
    <property type="component" value="Chromosome"/>
</dbReference>
<dbReference type="RefSeq" id="WP_004213692.1">
    <property type="nucleotide sequence ID" value="NC_013922.1"/>
</dbReference>
<dbReference type="AlphaFoldDB" id="D3SWN4"/>
<sequence length="238" mass="26677">MADGPTISPDDVSPHVHVKISKEKKIEWLNYAFEHYRGNLSTLVVEAVDNTINDEWVLAGEDTGEEVNVDFSGVDDDLDEIKGQMSALAEQVDALTLAQTEPEGYEELDRDELLTLANRVRDVLPEVPNEWVLTHILQETVADDVDHPETSGSAEDIAEYLGEHRHHVHDAAVLLEQEPEVESVLDGSVRRWYVRNPTLSVDDYVGDPEDLPDGSFATGDTVDREGQKELYEQSQEEK</sequence>
<protein>
    <submittedName>
        <fullName evidence="2">Uncharacterized protein</fullName>
    </submittedName>
</protein>
<organism evidence="2 4">
    <name type="scientific">Natrialba magadii (strain ATCC 43099 / DSM 3394 / CCM 3739 / CIP 104546 / IAM 13178 / JCM 8861 / NBRC 102185 / NCIMB 2190 / MS3)</name>
    <name type="common">Natronobacterium magadii</name>
    <dbReference type="NCBI Taxonomy" id="547559"/>
    <lineage>
        <taxon>Archaea</taxon>
        <taxon>Methanobacteriati</taxon>
        <taxon>Methanobacteriota</taxon>
        <taxon>Stenosarchaea group</taxon>
        <taxon>Halobacteria</taxon>
        <taxon>Halobacteriales</taxon>
        <taxon>Natrialbaceae</taxon>
        <taxon>Natrialba</taxon>
    </lineage>
</organism>
<dbReference type="eggNOG" id="arCOG13426">
    <property type="taxonomic scope" value="Archaea"/>
</dbReference>
<dbReference type="HOGENOM" id="CLU_1163825_0_0_2"/>
<dbReference type="PATRIC" id="fig|547559.17.peg.311"/>
<feature type="region of interest" description="Disordered" evidence="1">
    <location>
        <begin position="204"/>
        <end position="238"/>
    </location>
</feature>
<reference evidence="2 4" key="2">
    <citation type="journal article" date="2012" name="BMC Genomics">
        <title>A comparative genomics perspective on the genetic content of the alkaliphilic haloarchaeon Natrialba magadii ATCC 43099T.</title>
        <authorList>
            <person name="Siddaramappa S."/>
            <person name="Challacombe J.F."/>
            <person name="Decastro R.E."/>
            <person name="Pfeiffer F."/>
            <person name="Sastre D.E."/>
            <person name="Gimenez M.I."/>
            <person name="Paggi R.A."/>
            <person name="Detter J.C."/>
            <person name="Davenport K.W."/>
            <person name="Goodwin L.A."/>
            <person name="Kyrpides N."/>
            <person name="Tapia R."/>
            <person name="Pitluck S."/>
            <person name="Lucas S."/>
            <person name="Woyke T."/>
            <person name="Maupin-Furlow J.A."/>
        </authorList>
    </citation>
    <scope>NUCLEOTIDE SEQUENCE [LARGE SCALE GENOMIC DNA]</scope>
    <source>
        <strain evidence="2">ATCC 43099</strain>
        <strain evidence="4">ATCC 43099 / DSM 3394 / CCM 3739 / CIP 104546 / IAM 13178 / JCM 8861 / NBRC 102185 / NCIMB 2190 / MS3</strain>
    </source>
</reference>
<keyword evidence="4" id="KW-1185">Reference proteome</keyword>
<dbReference type="STRING" id="547559.Nmag_0234"/>
<evidence type="ECO:0000313" key="3">
    <source>
        <dbReference type="EMBL" id="ELY33489.1"/>
    </source>
</evidence>
<dbReference type="Proteomes" id="UP000011543">
    <property type="component" value="Unassembled WGS sequence"/>
</dbReference>
<dbReference type="KEGG" id="nmg:Nmag_0234"/>
<dbReference type="EMBL" id="CP001932">
    <property type="protein sequence ID" value="ADD03826.1"/>
    <property type="molecule type" value="Genomic_DNA"/>
</dbReference>